<dbReference type="Pfam" id="PF13407">
    <property type="entry name" value="Peripla_BP_4"/>
    <property type="match status" value="1"/>
</dbReference>
<evidence type="ECO:0000313" key="3">
    <source>
        <dbReference type="EMBL" id="MFC5731206.1"/>
    </source>
</evidence>
<keyword evidence="1" id="KW-0732">Signal</keyword>
<feature type="domain" description="Periplasmic binding protein" evidence="2">
    <location>
        <begin position="101"/>
        <end position="338"/>
    </location>
</feature>
<dbReference type="SUPFAM" id="SSF53822">
    <property type="entry name" value="Periplasmic binding protein-like I"/>
    <property type="match status" value="1"/>
</dbReference>
<sequence>MQTSTTKALRRRRMFTTAVSTLALAALAACGASNGGTGGGGTTDKVDSSGIEKAQALYDSYIERPTQIPNKTPIDKPIPGGKKVTFISCGTPTCNLEADIIERATEKLDWSFSVIANDGTPEKTKAAWQQILREKPDGVIYSATPRAGFEPELQEAKDLGIHVTACCTTDPPGNGLDFVIGQPHHSKPVGQAMAAWVITNSKGSGNSVYVDISAFPILGELYKGYSGLMDDMCAACRYDRLDIPITALGKDVTERIVGFLRSHPDTKYVALSVDGALGVGLPAALKAAGLNDIKIVGEGPDTTTLQYISSGQQEATVMFPYWEEMFSQVDALARMFSGLTLEEETFVPTWIVTKDNLPTDEEIFPVVEDMEEQYYKLWGVA</sequence>
<feature type="signal peptide" evidence="1">
    <location>
        <begin position="1"/>
        <end position="28"/>
    </location>
</feature>
<accession>A0ABW0ZNK0</accession>
<dbReference type="InterPro" id="IPR025997">
    <property type="entry name" value="SBP_2_dom"/>
</dbReference>
<proteinExistence type="predicted"/>
<dbReference type="Proteomes" id="UP001596072">
    <property type="component" value="Unassembled WGS sequence"/>
</dbReference>
<protein>
    <submittedName>
        <fullName evidence="3">Sugar ABC transporter substrate-binding protein</fullName>
    </submittedName>
</protein>
<dbReference type="Gene3D" id="3.40.50.2300">
    <property type="match status" value="2"/>
</dbReference>
<evidence type="ECO:0000256" key="1">
    <source>
        <dbReference type="SAM" id="SignalP"/>
    </source>
</evidence>
<reference evidence="4" key="1">
    <citation type="journal article" date="2019" name="Int. J. Syst. Evol. Microbiol.">
        <title>The Global Catalogue of Microorganisms (GCM) 10K type strain sequencing project: providing services to taxonomists for standard genome sequencing and annotation.</title>
        <authorList>
            <consortium name="The Broad Institute Genomics Platform"/>
            <consortium name="The Broad Institute Genome Sequencing Center for Infectious Disease"/>
            <person name="Wu L."/>
            <person name="Ma J."/>
        </authorList>
    </citation>
    <scope>NUCLEOTIDE SEQUENCE [LARGE SCALE GENOMIC DNA]</scope>
    <source>
        <strain evidence="4">YIM 94188</strain>
    </source>
</reference>
<dbReference type="PROSITE" id="PS51257">
    <property type="entry name" value="PROKAR_LIPOPROTEIN"/>
    <property type="match status" value="1"/>
</dbReference>
<gene>
    <name evidence="3" type="ORF">ACFPQB_20005</name>
</gene>
<evidence type="ECO:0000259" key="2">
    <source>
        <dbReference type="Pfam" id="PF13407"/>
    </source>
</evidence>
<dbReference type="InterPro" id="IPR028082">
    <property type="entry name" value="Peripla_BP_I"/>
</dbReference>
<evidence type="ECO:0000313" key="4">
    <source>
        <dbReference type="Proteomes" id="UP001596072"/>
    </source>
</evidence>
<name>A0ABW0ZNK0_9ACTN</name>
<comment type="caution">
    <text evidence="3">The sequence shown here is derived from an EMBL/GenBank/DDBJ whole genome shotgun (WGS) entry which is preliminary data.</text>
</comment>
<dbReference type="EMBL" id="JBHSNS010000013">
    <property type="protein sequence ID" value="MFC5731206.1"/>
    <property type="molecule type" value="Genomic_DNA"/>
</dbReference>
<organism evidence="3 4">
    <name type="scientific">Nocardioides vastitatis</name>
    <dbReference type="NCBI Taxonomy" id="2568655"/>
    <lineage>
        <taxon>Bacteria</taxon>
        <taxon>Bacillati</taxon>
        <taxon>Actinomycetota</taxon>
        <taxon>Actinomycetes</taxon>
        <taxon>Propionibacteriales</taxon>
        <taxon>Nocardioidaceae</taxon>
        <taxon>Nocardioides</taxon>
    </lineage>
</organism>
<feature type="chain" id="PRO_5046871880" evidence="1">
    <location>
        <begin position="29"/>
        <end position="381"/>
    </location>
</feature>
<dbReference type="RefSeq" id="WP_136435355.1">
    <property type="nucleotide sequence ID" value="NZ_JBHSNS010000013.1"/>
</dbReference>
<keyword evidence="4" id="KW-1185">Reference proteome</keyword>